<dbReference type="InterPro" id="IPR014729">
    <property type="entry name" value="Rossmann-like_a/b/a_fold"/>
</dbReference>
<dbReference type="Gene3D" id="1.10.730.10">
    <property type="entry name" value="Isoleucyl-tRNA Synthetase, Domain 1"/>
    <property type="match status" value="1"/>
</dbReference>
<dbReference type="AlphaFoldDB" id="A0A8K0JYX3"/>
<evidence type="ECO:0000256" key="3">
    <source>
        <dbReference type="ARBA" id="ARBA00012838"/>
    </source>
</evidence>
<dbReference type="GO" id="GO:0005524">
    <property type="term" value="F:ATP binding"/>
    <property type="evidence" value="ECO:0007669"/>
    <property type="project" value="UniProtKB-KW"/>
</dbReference>
<dbReference type="EMBL" id="KZ308192">
    <property type="protein sequence ID" value="KAG8224355.1"/>
    <property type="molecule type" value="Genomic_DNA"/>
</dbReference>
<dbReference type="PROSITE" id="PS00178">
    <property type="entry name" value="AA_TRNA_LIGASE_I"/>
    <property type="match status" value="1"/>
</dbReference>
<dbReference type="GO" id="GO:0004825">
    <property type="term" value="F:methionine-tRNA ligase activity"/>
    <property type="evidence" value="ECO:0007669"/>
    <property type="project" value="UniProtKB-EC"/>
</dbReference>
<dbReference type="Gene3D" id="1.20.1050.10">
    <property type="match status" value="1"/>
</dbReference>
<sequence length="729" mass="82551">MKILGSSYNSATLKLLLASKVSNVELDVLTTGPKHVLYKGQPMLELDSRVRIYSANSGVWYLFRKKFGHQLQDYDSAIDHWMEWEMMHLQPAGDNFHPLSSEKRQKELGTISKLEETLKKCNFIAGTNDVTAADICIWSSIHFMQIDQKDLLTTFPSVKAWYERLLSLKAFQEAVEKSSALNVAGTGTETVGKAKTQNTRAEVKKQATSSVSSERVPNTVENDSPEPRSATEDEITSAVQNWKLGQQNSPSPRILKHPVLPVEGTKNVFITSALPYVNNVPHLGNIIGCVLSADVFARFCRLRGYNTLYISGTDEYGTATETKALEEGVTPQEICDRYHEIHAQVYKWFNISFDHFGRTSTIQHAAICQQIFSDVHKNGYTFTDSVEQLYCNNCRRFLADRFVEGICPLCNYPDARGDQCDSCGRLVNANELKSPRCKLCGSTPSPKSSTHLFLDLPKIEPKLRIWLDTVVDGWSNNAQVIARSWVKDGLKPRCITRDLKWGIPVPVEGFTNKVFYVWFDAPIGYMSILNCYTNEWEKWWKPQNSVEVKYFQFMAKDNVPFHSIIFPSCLLAVGKYLNYEEGKFSKSRGVGVFGSEAESTGIPSDIWRFYLLWVRPENQDSAFVWNDLAQRNNSELLNNLGNFALRALTFLEKNFDGKIPEVNVDGEFERSLVGAVNKELKDYLSVMENARSLREGLRRLLAISRHGNLLMQSSQPWVLIKGGPEDRQG</sequence>
<keyword evidence="5" id="KW-0963">Cytoplasm</keyword>
<dbReference type="InterPro" id="IPR010987">
    <property type="entry name" value="Glutathione-S-Trfase_C-like"/>
</dbReference>
<keyword evidence="9 13" id="KW-0648">Protein biosynthesis</keyword>
<dbReference type="InterPro" id="IPR033911">
    <property type="entry name" value="MetRS_core"/>
</dbReference>
<dbReference type="Pfam" id="PF00043">
    <property type="entry name" value="GST_C"/>
    <property type="match status" value="1"/>
</dbReference>
<organism evidence="16 17">
    <name type="scientific">Ladona fulva</name>
    <name type="common">Scarce chaser dragonfly</name>
    <name type="synonym">Libellula fulva</name>
    <dbReference type="NCBI Taxonomy" id="123851"/>
    <lineage>
        <taxon>Eukaryota</taxon>
        <taxon>Metazoa</taxon>
        <taxon>Ecdysozoa</taxon>
        <taxon>Arthropoda</taxon>
        <taxon>Hexapoda</taxon>
        <taxon>Insecta</taxon>
        <taxon>Pterygota</taxon>
        <taxon>Palaeoptera</taxon>
        <taxon>Odonata</taxon>
        <taxon>Epiprocta</taxon>
        <taxon>Anisoptera</taxon>
        <taxon>Libelluloidea</taxon>
        <taxon>Libellulidae</taxon>
        <taxon>Ladona</taxon>
    </lineage>
</organism>
<dbReference type="InterPro" id="IPR004046">
    <property type="entry name" value="GST_C"/>
</dbReference>
<dbReference type="PRINTS" id="PR01041">
    <property type="entry name" value="TRNASYNTHMET"/>
</dbReference>
<name>A0A8K0JYX3_LADFU</name>
<evidence type="ECO:0000256" key="9">
    <source>
        <dbReference type="ARBA" id="ARBA00022917"/>
    </source>
</evidence>
<protein>
    <recommendedName>
        <fullName evidence="4">Methionine--tRNA ligase, cytoplasmic</fullName>
        <ecNumber evidence="3">6.1.1.10</ecNumber>
    </recommendedName>
    <alternativeName>
        <fullName evidence="11">Methionyl-tRNA synthetase</fullName>
    </alternativeName>
</protein>
<evidence type="ECO:0000256" key="8">
    <source>
        <dbReference type="ARBA" id="ARBA00022840"/>
    </source>
</evidence>
<dbReference type="PANTHER" id="PTHR45765">
    <property type="entry name" value="METHIONINE--TRNA LIGASE"/>
    <property type="match status" value="1"/>
</dbReference>
<dbReference type="InterPro" id="IPR009080">
    <property type="entry name" value="tRNAsynth_Ia_anticodon-bd"/>
</dbReference>
<keyword evidence="10 13" id="KW-0030">Aminoacyl-tRNA synthetase</keyword>
<proteinExistence type="inferred from homology"/>
<dbReference type="FunFam" id="2.20.28.20:FF:000001">
    <property type="entry name" value="Methionine--tRNA ligase"/>
    <property type="match status" value="1"/>
</dbReference>
<reference evidence="16" key="2">
    <citation type="submission" date="2017-10" db="EMBL/GenBank/DDBJ databases">
        <title>Ladona fulva Genome sequencing and assembly.</title>
        <authorList>
            <person name="Murali S."/>
            <person name="Richards S."/>
            <person name="Bandaranaike D."/>
            <person name="Bellair M."/>
            <person name="Blankenburg K."/>
            <person name="Chao H."/>
            <person name="Dinh H."/>
            <person name="Doddapaneni H."/>
            <person name="Dugan-Rocha S."/>
            <person name="Elkadiri S."/>
            <person name="Gnanaolivu R."/>
            <person name="Hernandez B."/>
            <person name="Skinner E."/>
            <person name="Javaid M."/>
            <person name="Lee S."/>
            <person name="Li M."/>
            <person name="Ming W."/>
            <person name="Munidasa M."/>
            <person name="Muniz J."/>
            <person name="Nguyen L."/>
            <person name="Hughes D."/>
            <person name="Osuji N."/>
            <person name="Pu L.-L."/>
            <person name="Puazo M."/>
            <person name="Qu C."/>
            <person name="Quiroz J."/>
            <person name="Raj R."/>
            <person name="Weissenberger G."/>
            <person name="Xin Y."/>
            <person name="Zou X."/>
            <person name="Han Y."/>
            <person name="Worley K."/>
            <person name="Muzny D."/>
            <person name="Gibbs R."/>
        </authorList>
    </citation>
    <scope>NUCLEOTIDE SEQUENCE</scope>
    <source>
        <strain evidence="16">Sampled in the wild</strain>
    </source>
</reference>
<comment type="caution">
    <text evidence="16">The sequence shown here is derived from an EMBL/GenBank/DDBJ whole genome shotgun (WGS) entry which is preliminary data.</text>
</comment>
<evidence type="ECO:0000256" key="4">
    <source>
        <dbReference type="ARBA" id="ARBA00018335"/>
    </source>
</evidence>
<evidence type="ECO:0000256" key="14">
    <source>
        <dbReference type="SAM" id="MobiDB-lite"/>
    </source>
</evidence>
<evidence type="ECO:0000256" key="13">
    <source>
        <dbReference type="RuleBase" id="RU363039"/>
    </source>
</evidence>
<evidence type="ECO:0000256" key="7">
    <source>
        <dbReference type="ARBA" id="ARBA00022741"/>
    </source>
</evidence>
<dbReference type="PANTHER" id="PTHR45765:SF1">
    <property type="entry name" value="METHIONINE--TRNA LIGASE, CYTOPLASMIC"/>
    <property type="match status" value="1"/>
</dbReference>
<evidence type="ECO:0000256" key="10">
    <source>
        <dbReference type="ARBA" id="ARBA00023146"/>
    </source>
</evidence>
<dbReference type="Gene3D" id="3.40.30.10">
    <property type="entry name" value="Glutaredoxin"/>
    <property type="match status" value="1"/>
</dbReference>
<dbReference type="CDD" id="cd00814">
    <property type="entry name" value="MetRS_core"/>
    <property type="match status" value="1"/>
</dbReference>
<reference evidence="16" key="1">
    <citation type="submission" date="2013-04" db="EMBL/GenBank/DDBJ databases">
        <authorList>
            <person name="Qu J."/>
            <person name="Murali S.C."/>
            <person name="Bandaranaike D."/>
            <person name="Bellair M."/>
            <person name="Blankenburg K."/>
            <person name="Chao H."/>
            <person name="Dinh H."/>
            <person name="Doddapaneni H."/>
            <person name="Downs B."/>
            <person name="Dugan-Rocha S."/>
            <person name="Elkadiri S."/>
            <person name="Gnanaolivu R.D."/>
            <person name="Hernandez B."/>
            <person name="Javaid M."/>
            <person name="Jayaseelan J.C."/>
            <person name="Lee S."/>
            <person name="Li M."/>
            <person name="Ming W."/>
            <person name="Munidasa M."/>
            <person name="Muniz J."/>
            <person name="Nguyen L."/>
            <person name="Ongeri F."/>
            <person name="Osuji N."/>
            <person name="Pu L.-L."/>
            <person name="Puazo M."/>
            <person name="Qu C."/>
            <person name="Quiroz J."/>
            <person name="Raj R."/>
            <person name="Weissenberger G."/>
            <person name="Xin Y."/>
            <person name="Zou X."/>
            <person name="Han Y."/>
            <person name="Richards S."/>
            <person name="Worley K."/>
            <person name="Muzny D."/>
            <person name="Gibbs R."/>
        </authorList>
    </citation>
    <scope>NUCLEOTIDE SEQUENCE</scope>
    <source>
        <strain evidence="16">Sampled in the wild</strain>
    </source>
</reference>
<dbReference type="Pfam" id="PF09334">
    <property type="entry name" value="tRNA-synt_1g"/>
    <property type="match status" value="1"/>
</dbReference>
<comment type="catalytic activity">
    <reaction evidence="12">
        <text>tRNA(Met) + L-methionine + ATP = L-methionyl-tRNA(Met) + AMP + diphosphate</text>
        <dbReference type="Rhea" id="RHEA:13481"/>
        <dbReference type="Rhea" id="RHEA-COMP:9667"/>
        <dbReference type="Rhea" id="RHEA-COMP:9698"/>
        <dbReference type="ChEBI" id="CHEBI:30616"/>
        <dbReference type="ChEBI" id="CHEBI:33019"/>
        <dbReference type="ChEBI" id="CHEBI:57844"/>
        <dbReference type="ChEBI" id="CHEBI:78442"/>
        <dbReference type="ChEBI" id="CHEBI:78530"/>
        <dbReference type="ChEBI" id="CHEBI:456215"/>
        <dbReference type="EC" id="6.1.1.10"/>
    </reaction>
</comment>
<dbReference type="SUPFAM" id="SSF47323">
    <property type="entry name" value="Anticodon-binding domain of a subclass of class I aminoacyl-tRNA synthetases"/>
    <property type="match status" value="1"/>
</dbReference>
<evidence type="ECO:0000256" key="12">
    <source>
        <dbReference type="ARBA" id="ARBA00047364"/>
    </source>
</evidence>
<evidence type="ECO:0000256" key="1">
    <source>
        <dbReference type="ARBA" id="ARBA00004496"/>
    </source>
</evidence>
<evidence type="ECO:0000313" key="16">
    <source>
        <dbReference type="EMBL" id="KAG8224355.1"/>
    </source>
</evidence>
<gene>
    <name evidence="16" type="ORF">J437_LFUL004311</name>
</gene>
<dbReference type="InterPro" id="IPR014758">
    <property type="entry name" value="Met-tRNA_synth"/>
</dbReference>
<dbReference type="Proteomes" id="UP000792457">
    <property type="component" value="Unassembled WGS sequence"/>
</dbReference>
<evidence type="ECO:0000259" key="15">
    <source>
        <dbReference type="PROSITE" id="PS50405"/>
    </source>
</evidence>
<keyword evidence="6 13" id="KW-0436">Ligase</keyword>
<dbReference type="InterPro" id="IPR029038">
    <property type="entry name" value="MetRS_Zn"/>
</dbReference>
<dbReference type="InterPro" id="IPR023458">
    <property type="entry name" value="Met-tRNA_ligase_1"/>
</dbReference>
<dbReference type="SUPFAM" id="SSF52374">
    <property type="entry name" value="Nucleotidylyl transferase"/>
    <property type="match status" value="1"/>
</dbReference>
<evidence type="ECO:0000256" key="11">
    <source>
        <dbReference type="ARBA" id="ARBA00030904"/>
    </source>
</evidence>
<feature type="region of interest" description="Disordered" evidence="14">
    <location>
        <begin position="190"/>
        <end position="234"/>
    </location>
</feature>
<evidence type="ECO:0000256" key="2">
    <source>
        <dbReference type="ARBA" id="ARBA00005594"/>
    </source>
</evidence>
<feature type="compositionally biased region" description="Polar residues" evidence="14">
    <location>
        <begin position="190"/>
        <end position="222"/>
    </location>
</feature>
<dbReference type="SUPFAM" id="SSF47616">
    <property type="entry name" value="GST C-terminal domain-like"/>
    <property type="match status" value="1"/>
</dbReference>
<keyword evidence="17" id="KW-1185">Reference proteome</keyword>
<dbReference type="EC" id="6.1.1.10" evidence="3"/>
<dbReference type="OrthoDB" id="5844513at2759"/>
<dbReference type="Gene3D" id="3.40.50.620">
    <property type="entry name" value="HUPs"/>
    <property type="match status" value="1"/>
</dbReference>
<dbReference type="InterPro" id="IPR036282">
    <property type="entry name" value="Glutathione-S-Trfase_C_sf"/>
</dbReference>
<comment type="subcellular location">
    <subcellularLocation>
        <location evidence="1">Cytoplasm</location>
    </subcellularLocation>
</comment>
<evidence type="ECO:0000256" key="6">
    <source>
        <dbReference type="ARBA" id="ARBA00022598"/>
    </source>
</evidence>
<dbReference type="PROSITE" id="PS50405">
    <property type="entry name" value="GST_CTER"/>
    <property type="match status" value="1"/>
</dbReference>
<dbReference type="GO" id="GO:0005829">
    <property type="term" value="C:cytosol"/>
    <property type="evidence" value="ECO:0007669"/>
    <property type="project" value="TreeGrafter"/>
</dbReference>
<keyword evidence="8 13" id="KW-0067">ATP-binding</keyword>
<dbReference type="InterPro" id="IPR001412">
    <property type="entry name" value="aa-tRNA-synth_I_CS"/>
</dbReference>
<dbReference type="InterPro" id="IPR015413">
    <property type="entry name" value="Methionyl/Leucyl_tRNA_Synth"/>
</dbReference>
<evidence type="ECO:0000256" key="5">
    <source>
        <dbReference type="ARBA" id="ARBA00022490"/>
    </source>
</evidence>
<evidence type="ECO:0000313" key="17">
    <source>
        <dbReference type="Proteomes" id="UP000792457"/>
    </source>
</evidence>
<accession>A0A8K0JYX3</accession>
<keyword evidence="7 13" id="KW-0547">Nucleotide-binding</keyword>
<dbReference type="GO" id="GO:0017101">
    <property type="term" value="C:aminoacyl-tRNA synthetase multienzyme complex"/>
    <property type="evidence" value="ECO:0007669"/>
    <property type="project" value="TreeGrafter"/>
</dbReference>
<feature type="domain" description="GST C-terminal" evidence="15">
    <location>
        <begin position="71"/>
        <end position="183"/>
    </location>
</feature>
<dbReference type="SUPFAM" id="SSF57770">
    <property type="entry name" value="Methionyl-tRNA synthetase (MetRS), Zn-domain"/>
    <property type="match status" value="1"/>
</dbReference>
<dbReference type="NCBIfam" id="TIGR00398">
    <property type="entry name" value="metG"/>
    <property type="match status" value="1"/>
</dbReference>
<dbReference type="GO" id="GO:0006431">
    <property type="term" value="P:methionyl-tRNA aminoacylation"/>
    <property type="evidence" value="ECO:0007669"/>
    <property type="project" value="InterPro"/>
</dbReference>
<comment type="similarity">
    <text evidence="2 13">Belongs to the class-I aminoacyl-tRNA synthetase family.</text>
</comment>
<dbReference type="Gene3D" id="2.20.28.20">
    <property type="entry name" value="Methionyl-tRNA synthetase, Zn-domain"/>
    <property type="match status" value="1"/>
</dbReference>